<dbReference type="GO" id="GO:0008270">
    <property type="term" value="F:zinc ion binding"/>
    <property type="evidence" value="ECO:0007669"/>
    <property type="project" value="InterPro"/>
</dbReference>
<dbReference type="GO" id="GO:0043565">
    <property type="term" value="F:sequence-specific DNA binding"/>
    <property type="evidence" value="ECO:0007669"/>
    <property type="project" value="TreeGrafter"/>
</dbReference>
<dbReference type="InterPro" id="IPR052202">
    <property type="entry name" value="Yeast_MetPath_Reg"/>
</dbReference>
<name>A0AAN6E105_9EURO</name>
<keyword evidence="7" id="KW-0539">Nucleus</keyword>
<evidence type="ECO:0000313" key="10">
    <source>
        <dbReference type="Proteomes" id="UP001203852"/>
    </source>
</evidence>
<keyword evidence="5" id="KW-0238">DNA-binding</keyword>
<evidence type="ECO:0000256" key="3">
    <source>
        <dbReference type="ARBA" id="ARBA00022833"/>
    </source>
</evidence>
<evidence type="ECO:0000259" key="8">
    <source>
        <dbReference type="PROSITE" id="PS50048"/>
    </source>
</evidence>
<dbReference type="InterPro" id="IPR007219">
    <property type="entry name" value="XnlR_reg_dom"/>
</dbReference>
<dbReference type="PANTHER" id="PTHR47782">
    <property type="entry name" value="ZN(II)2CYS6 TRANSCRIPTION FACTOR (EUROFUNG)-RELATED"/>
    <property type="match status" value="1"/>
</dbReference>
<dbReference type="PANTHER" id="PTHR47782:SF12">
    <property type="entry name" value="ZN(II)2CYS6 TRANSCRIPTION FACTOR (EUROFUNG)"/>
    <property type="match status" value="1"/>
</dbReference>
<protein>
    <submittedName>
        <fullName evidence="9">Fungal-specific transcription factor domain-containing protein</fullName>
    </submittedName>
</protein>
<dbReference type="CDD" id="cd00067">
    <property type="entry name" value="GAL4"/>
    <property type="match status" value="1"/>
</dbReference>
<keyword evidence="6" id="KW-0804">Transcription</keyword>
<dbReference type="SUPFAM" id="SSF57701">
    <property type="entry name" value="Zn2/Cys6 DNA-binding domain"/>
    <property type="match status" value="1"/>
</dbReference>
<proteinExistence type="predicted"/>
<dbReference type="GO" id="GO:0005634">
    <property type="term" value="C:nucleus"/>
    <property type="evidence" value="ECO:0007669"/>
    <property type="project" value="UniProtKB-SubCell"/>
</dbReference>
<gene>
    <name evidence="9" type="ORF">EDD36DRAFT_406912</name>
</gene>
<dbReference type="Pfam" id="PF04082">
    <property type="entry name" value="Fungal_trans"/>
    <property type="match status" value="1"/>
</dbReference>
<keyword evidence="10" id="KW-1185">Reference proteome</keyword>
<dbReference type="AlphaFoldDB" id="A0AAN6E105"/>
<evidence type="ECO:0000256" key="1">
    <source>
        <dbReference type="ARBA" id="ARBA00004123"/>
    </source>
</evidence>
<dbReference type="EMBL" id="MU404353">
    <property type="protein sequence ID" value="KAI1614615.1"/>
    <property type="molecule type" value="Genomic_DNA"/>
</dbReference>
<evidence type="ECO:0000256" key="6">
    <source>
        <dbReference type="ARBA" id="ARBA00023163"/>
    </source>
</evidence>
<comment type="subcellular location">
    <subcellularLocation>
        <location evidence="1">Nucleus</location>
    </subcellularLocation>
</comment>
<comment type="caution">
    <text evidence="9">The sequence shown here is derived from an EMBL/GenBank/DDBJ whole genome shotgun (WGS) entry which is preliminary data.</text>
</comment>
<keyword evidence="3" id="KW-0862">Zinc</keyword>
<dbReference type="SMART" id="SM00066">
    <property type="entry name" value="GAL4"/>
    <property type="match status" value="1"/>
</dbReference>
<evidence type="ECO:0000256" key="5">
    <source>
        <dbReference type="ARBA" id="ARBA00023125"/>
    </source>
</evidence>
<evidence type="ECO:0000313" key="9">
    <source>
        <dbReference type="EMBL" id="KAI1614615.1"/>
    </source>
</evidence>
<evidence type="ECO:0000256" key="4">
    <source>
        <dbReference type="ARBA" id="ARBA00023015"/>
    </source>
</evidence>
<accession>A0AAN6E105</accession>
<evidence type="ECO:0000256" key="7">
    <source>
        <dbReference type="ARBA" id="ARBA00023242"/>
    </source>
</evidence>
<dbReference type="SMART" id="SM00906">
    <property type="entry name" value="Fungal_trans"/>
    <property type="match status" value="1"/>
</dbReference>
<dbReference type="InterPro" id="IPR001138">
    <property type="entry name" value="Zn2Cys6_DnaBD"/>
</dbReference>
<keyword evidence="4" id="KW-0805">Transcription regulation</keyword>
<dbReference type="GO" id="GO:0006351">
    <property type="term" value="P:DNA-templated transcription"/>
    <property type="evidence" value="ECO:0007669"/>
    <property type="project" value="InterPro"/>
</dbReference>
<dbReference type="PROSITE" id="PS50048">
    <property type="entry name" value="ZN2_CY6_FUNGAL_2"/>
    <property type="match status" value="1"/>
</dbReference>
<dbReference type="CDD" id="cd12148">
    <property type="entry name" value="fungal_TF_MHR"/>
    <property type="match status" value="1"/>
</dbReference>
<dbReference type="GO" id="GO:0045944">
    <property type="term" value="P:positive regulation of transcription by RNA polymerase II"/>
    <property type="evidence" value="ECO:0007669"/>
    <property type="project" value="TreeGrafter"/>
</dbReference>
<sequence>MRSTDTVAHARASCHRCHRRKKKCDRSLPQCDNCRLARVSCSFLDSDQQIGSYPIAFVQGLEAKIRELEKNAAPALTSPNNALDWNAVPVLPSANTFETSNPSAPNELSNINILDEQQLNLEDFLLDMDIFHYSAPATTSIVLNECVQDSRVSPRQASPVSLSQELRSLSIQALAQGHLGSSSGLSFAQLTQTVLRRLSPEKADFVFKNNGESGGPNPLVEGVTPTLSGLTSSVSLHPKLFGLRALGDVTEPEDVLSGLQLPDQSHRNRLVDFYFACSYTLYPILSRREITSIIEDLLSDDQSPSAKSPLCLFKLWIVLAIGSANYCALEMSEESEPMLYYSKAMLYFEAALGYGDMAALEVLALQVCYAFFNQLGPNTWFLVGLAARMAVGIGLHTSSTYDSLPVHVAERQKRVFFSVYMMDRVVSLALGRPFALNDEDIDVLPFVHAIDEKLEAVLDVPNPLQPSILVVPLHILGLRRIASKISKMVYSANTAVGKSLEEREAIIRLLQEELVDWRRTMPFPLPDIHPRVPQLCSSWYDFNFYTHLAMLYRPSPLSPTLSQARVKILLEAATMSIRQAMNMHRQQRFAYNWLNLLAIFKSSLSLIYAVTAQPNNLVDVLKGTEVVHELESAMELLETLGIKFTAAKKIRHMIGEIVERYQELCCN</sequence>
<dbReference type="Gene3D" id="4.10.240.10">
    <property type="entry name" value="Zn(2)-C6 fungal-type DNA-binding domain"/>
    <property type="match status" value="1"/>
</dbReference>
<dbReference type="GO" id="GO:0000981">
    <property type="term" value="F:DNA-binding transcription factor activity, RNA polymerase II-specific"/>
    <property type="evidence" value="ECO:0007669"/>
    <property type="project" value="InterPro"/>
</dbReference>
<dbReference type="Pfam" id="PF00172">
    <property type="entry name" value="Zn_clus"/>
    <property type="match status" value="1"/>
</dbReference>
<keyword evidence="2" id="KW-0479">Metal-binding</keyword>
<dbReference type="PROSITE" id="PS00463">
    <property type="entry name" value="ZN2_CY6_FUNGAL_1"/>
    <property type="match status" value="1"/>
</dbReference>
<dbReference type="Proteomes" id="UP001203852">
    <property type="component" value="Unassembled WGS sequence"/>
</dbReference>
<reference evidence="9" key="1">
    <citation type="journal article" date="2022" name="bioRxiv">
        <title>Deciphering the potential niche of two novel black yeast fungi from a biological soil crust based on their genomes, phenotypes, and melanin regulation.</title>
        <authorList>
            <consortium name="DOE Joint Genome Institute"/>
            <person name="Carr E.C."/>
            <person name="Barton Q."/>
            <person name="Grambo S."/>
            <person name="Sullivan M."/>
            <person name="Renfro C.M."/>
            <person name="Kuo A."/>
            <person name="Pangilinan J."/>
            <person name="Lipzen A."/>
            <person name="Keymanesh K."/>
            <person name="Savage E."/>
            <person name="Barry K."/>
            <person name="Grigoriev I.V."/>
            <person name="Riekhof W.R."/>
            <person name="Harris S.S."/>
        </authorList>
    </citation>
    <scope>NUCLEOTIDE SEQUENCE</scope>
    <source>
        <strain evidence="9">JF 03-4F</strain>
    </source>
</reference>
<evidence type="ECO:0000256" key="2">
    <source>
        <dbReference type="ARBA" id="ARBA00022723"/>
    </source>
</evidence>
<dbReference type="InterPro" id="IPR036864">
    <property type="entry name" value="Zn2-C6_fun-type_DNA-bd_sf"/>
</dbReference>
<organism evidence="9 10">
    <name type="scientific">Exophiala viscosa</name>
    <dbReference type="NCBI Taxonomy" id="2486360"/>
    <lineage>
        <taxon>Eukaryota</taxon>
        <taxon>Fungi</taxon>
        <taxon>Dikarya</taxon>
        <taxon>Ascomycota</taxon>
        <taxon>Pezizomycotina</taxon>
        <taxon>Eurotiomycetes</taxon>
        <taxon>Chaetothyriomycetidae</taxon>
        <taxon>Chaetothyriales</taxon>
        <taxon>Herpotrichiellaceae</taxon>
        <taxon>Exophiala</taxon>
    </lineage>
</organism>
<feature type="domain" description="Zn(2)-C6 fungal-type" evidence="8">
    <location>
        <begin position="13"/>
        <end position="43"/>
    </location>
</feature>